<dbReference type="EMBL" id="BLXT01005252">
    <property type="protein sequence ID" value="GFO21385.1"/>
    <property type="molecule type" value="Genomic_DNA"/>
</dbReference>
<keyword evidence="1" id="KW-0472">Membrane</keyword>
<keyword evidence="1" id="KW-0812">Transmembrane</keyword>
<evidence type="ECO:0008006" key="4">
    <source>
        <dbReference type="Google" id="ProtNLM"/>
    </source>
</evidence>
<evidence type="ECO:0000313" key="2">
    <source>
        <dbReference type="EMBL" id="GFO21385.1"/>
    </source>
</evidence>
<sequence length="76" mass="8120">MVTETARSTSFCVLFPSGWLLVCFLYIASPQQDDLRLSGFPSGQGAGGGARSRDRMVPAYLRADSRATVPPTLPDG</sequence>
<dbReference type="Proteomes" id="UP000735302">
    <property type="component" value="Unassembled WGS sequence"/>
</dbReference>
<gene>
    <name evidence="2" type="ORF">PoB_004789000</name>
</gene>
<accession>A0AAV4BLH5</accession>
<proteinExistence type="predicted"/>
<evidence type="ECO:0000256" key="1">
    <source>
        <dbReference type="SAM" id="Phobius"/>
    </source>
</evidence>
<feature type="transmembrane region" description="Helical" evidence="1">
    <location>
        <begin position="6"/>
        <end position="28"/>
    </location>
</feature>
<comment type="caution">
    <text evidence="2">The sequence shown here is derived from an EMBL/GenBank/DDBJ whole genome shotgun (WGS) entry which is preliminary data.</text>
</comment>
<name>A0AAV4BLH5_9GAST</name>
<keyword evidence="1" id="KW-1133">Transmembrane helix</keyword>
<evidence type="ECO:0000313" key="3">
    <source>
        <dbReference type="Proteomes" id="UP000735302"/>
    </source>
</evidence>
<reference evidence="2 3" key="1">
    <citation type="journal article" date="2021" name="Elife">
        <title>Chloroplast acquisition without the gene transfer in kleptoplastic sea slugs, Plakobranchus ocellatus.</title>
        <authorList>
            <person name="Maeda T."/>
            <person name="Takahashi S."/>
            <person name="Yoshida T."/>
            <person name="Shimamura S."/>
            <person name="Takaki Y."/>
            <person name="Nagai Y."/>
            <person name="Toyoda A."/>
            <person name="Suzuki Y."/>
            <person name="Arimoto A."/>
            <person name="Ishii H."/>
            <person name="Satoh N."/>
            <person name="Nishiyama T."/>
            <person name="Hasebe M."/>
            <person name="Maruyama T."/>
            <person name="Minagawa J."/>
            <person name="Obokata J."/>
            <person name="Shigenobu S."/>
        </authorList>
    </citation>
    <scope>NUCLEOTIDE SEQUENCE [LARGE SCALE GENOMIC DNA]</scope>
</reference>
<dbReference type="AlphaFoldDB" id="A0AAV4BLH5"/>
<protein>
    <recommendedName>
        <fullName evidence="4">Secreted protein</fullName>
    </recommendedName>
</protein>
<organism evidence="2 3">
    <name type="scientific">Plakobranchus ocellatus</name>
    <dbReference type="NCBI Taxonomy" id="259542"/>
    <lineage>
        <taxon>Eukaryota</taxon>
        <taxon>Metazoa</taxon>
        <taxon>Spiralia</taxon>
        <taxon>Lophotrochozoa</taxon>
        <taxon>Mollusca</taxon>
        <taxon>Gastropoda</taxon>
        <taxon>Heterobranchia</taxon>
        <taxon>Euthyneura</taxon>
        <taxon>Panpulmonata</taxon>
        <taxon>Sacoglossa</taxon>
        <taxon>Placobranchoidea</taxon>
        <taxon>Plakobranchidae</taxon>
        <taxon>Plakobranchus</taxon>
    </lineage>
</organism>
<keyword evidence="3" id="KW-1185">Reference proteome</keyword>